<feature type="binding site" evidence="8 11">
    <location>
        <position position="229"/>
    </location>
    <ligand>
        <name>NAD(+)</name>
        <dbReference type="ChEBI" id="CHEBI:57540"/>
    </ligand>
</feature>
<feature type="binding site" evidence="8 12">
    <location>
        <position position="430"/>
    </location>
    <ligand>
        <name>substrate</name>
    </ligand>
</feature>
<comment type="caution">
    <text evidence="15">The sequence shown here is derived from an EMBL/GenBank/DDBJ whole genome shotgun (WGS) entry which is preliminary data.</text>
</comment>
<keyword evidence="4 8" id="KW-0479">Metal-binding</keyword>
<evidence type="ECO:0000256" key="3">
    <source>
        <dbReference type="ARBA" id="ARBA00012965"/>
    </source>
</evidence>
<dbReference type="PANTHER" id="PTHR21256">
    <property type="entry name" value="HISTIDINOL DEHYDROGENASE HDH"/>
    <property type="match status" value="1"/>
</dbReference>
<keyword evidence="6 8" id="KW-0560">Oxidoreductase</keyword>
<dbReference type="PROSITE" id="PS00611">
    <property type="entry name" value="HISOL_DEHYDROGENASE"/>
    <property type="match status" value="1"/>
</dbReference>
<dbReference type="Gene3D" id="1.20.5.1300">
    <property type="match status" value="1"/>
</dbReference>
<evidence type="ECO:0000256" key="13">
    <source>
        <dbReference type="PIRSR" id="PIRSR000099-4"/>
    </source>
</evidence>
<dbReference type="InterPro" id="IPR012131">
    <property type="entry name" value="Hstdl_DH"/>
</dbReference>
<comment type="cofactor">
    <cofactor evidence="8 13">
        <name>Zn(2+)</name>
        <dbReference type="ChEBI" id="CHEBI:29105"/>
    </cofactor>
    <text evidence="8 13">Binds 1 zinc ion per subunit.</text>
</comment>
<feature type="active site" description="Proton acceptor" evidence="8 10">
    <location>
        <position position="343"/>
    </location>
</feature>
<dbReference type="EC" id="1.1.1.23" evidence="3 8"/>
<evidence type="ECO:0000256" key="11">
    <source>
        <dbReference type="PIRSR" id="PIRSR000099-2"/>
    </source>
</evidence>
<evidence type="ECO:0000256" key="12">
    <source>
        <dbReference type="PIRSR" id="PIRSR000099-3"/>
    </source>
</evidence>
<comment type="similarity">
    <text evidence="2 8 9 14">Belongs to the histidinol dehydrogenase family.</text>
</comment>
<dbReference type="Gene3D" id="3.40.50.1980">
    <property type="entry name" value="Nitrogenase molybdenum iron protein domain"/>
    <property type="match status" value="2"/>
</dbReference>
<dbReference type="InterPro" id="IPR001692">
    <property type="entry name" value="Histidinol_DH_CS"/>
</dbReference>
<evidence type="ECO:0000256" key="1">
    <source>
        <dbReference type="ARBA" id="ARBA00003850"/>
    </source>
</evidence>
<dbReference type="UniPathway" id="UPA00031">
    <property type="reaction ID" value="UER00014"/>
</dbReference>
<proteinExistence type="inferred from homology"/>
<evidence type="ECO:0000256" key="7">
    <source>
        <dbReference type="ARBA" id="ARBA00049489"/>
    </source>
</evidence>
<evidence type="ECO:0000256" key="5">
    <source>
        <dbReference type="ARBA" id="ARBA00022833"/>
    </source>
</evidence>
<feature type="binding site" evidence="8 11">
    <location>
        <position position="143"/>
    </location>
    <ligand>
        <name>NAD(+)</name>
        <dbReference type="ChEBI" id="CHEBI:57540"/>
    </ligand>
</feature>
<comment type="catalytic activity">
    <reaction evidence="7 8">
        <text>L-histidinol + 2 NAD(+) + H2O = L-histidine + 2 NADH + 3 H(+)</text>
        <dbReference type="Rhea" id="RHEA:20641"/>
        <dbReference type="ChEBI" id="CHEBI:15377"/>
        <dbReference type="ChEBI" id="CHEBI:15378"/>
        <dbReference type="ChEBI" id="CHEBI:57540"/>
        <dbReference type="ChEBI" id="CHEBI:57595"/>
        <dbReference type="ChEBI" id="CHEBI:57699"/>
        <dbReference type="ChEBI" id="CHEBI:57945"/>
        <dbReference type="EC" id="1.1.1.23"/>
    </reaction>
</comment>
<dbReference type="GO" id="GO:0008270">
    <property type="term" value="F:zinc ion binding"/>
    <property type="evidence" value="ECO:0007669"/>
    <property type="project" value="UniProtKB-UniRule"/>
</dbReference>
<dbReference type="FunFam" id="3.40.50.1980:FF:000001">
    <property type="entry name" value="Histidinol dehydrogenase"/>
    <property type="match status" value="1"/>
</dbReference>
<evidence type="ECO:0000256" key="2">
    <source>
        <dbReference type="ARBA" id="ARBA00010178"/>
    </source>
</evidence>
<evidence type="ECO:0000256" key="6">
    <source>
        <dbReference type="ARBA" id="ARBA00023002"/>
    </source>
</evidence>
<evidence type="ECO:0000256" key="14">
    <source>
        <dbReference type="RuleBase" id="RU004175"/>
    </source>
</evidence>
<feature type="binding site" evidence="8 13">
    <location>
        <position position="435"/>
    </location>
    <ligand>
        <name>Zn(2+)</name>
        <dbReference type="ChEBI" id="CHEBI:29105"/>
    </ligand>
</feature>
<dbReference type="InterPro" id="IPR016161">
    <property type="entry name" value="Ald_DH/histidinol_DH"/>
</dbReference>
<accession>A0A6B0YWG1</accession>
<feature type="binding site" evidence="8 12">
    <location>
        <position position="435"/>
    </location>
    <ligand>
        <name>substrate</name>
    </ligand>
</feature>
<evidence type="ECO:0000256" key="8">
    <source>
        <dbReference type="HAMAP-Rule" id="MF_01024"/>
    </source>
</evidence>
<dbReference type="GO" id="GO:0005829">
    <property type="term" value="C:cytosol"/>
    <property type="evidence" value="ECO:0007669"/>
    <property type="project" value="TreeGrafter"/>
</dbReference>
<dbReference type="FunFam" id="3.40.50.1980:FF:000026">
    <property type="entry name" value="Histidinol dehydrogenase"/>
    <property type="match status" value="1"/>
</dbReference>
<dbReference type="HAMAP" id="MF_01024">
    <property type="entry name" value="HisD"/>
    <property type="match status" value="1"/>
</dbReference>
<feature type="binding site" evidence="8 13">
    <location>
        <position position="274"/>
    </location>
    <ligand>
        <name>Zn(2+)</name>
        <dbReference type="ChEBI" id="CHEBI:29105"/>
    </ligand>
</feature>
<dbReference type="Pfam" id="PF00815">
    <property type="entry name" value="Histidinol_dh"/>
    <property type="match status" value="1"/>
</dbReference>
<name>A0A6B0YWG1_9CHLR</name>
<dbReference type="InterPro" id="IPR022695">
    <property type="entry name" value="Histidinol_DH_monofunct"/>
</dbReference>
<sequence>MTNRLPILDPETARESVLRRQPWDAFELPEDMLAANERIFGERIGPDEAVRRILADVRSGGDAAVRRWTQRLDGVELDALQVSSQTILQETADLDQEVCDALALAAERIESFHRRQPNQSWIENDDEGTVGQLVRPIGRVGIYVPGGTAPLPSTLLMTAIPAKVANVREVIVVTPPQKETGLPDKVTLAAAQVAQVDAVYIAGGAQAIGAMAFGTETIPAVDKICGPGNLFVTLAKRQLFGLVGIDGLPGPTETVIVADEGADPQLAAADLLAQAEHDVLASAVLLTPSRQLAQEVQAAVHTQLEELERDEIAAATFGRGAGIVVTGSVDEAISLANEYAPEHLCLLVEDPWRWVDQIQNAGGIFLGERSFEVLGDYTAGPSHVMPTGGTARFASPVNVTDFVKLISLIGLNEKALQAIGPAAETLARTEGLGGHAAAVNRRLNPTVYNEDETS</sequence>
<dbReference type="CDD" id="cd06572">
    <property type="entry name" value="Histidinol_dh"/>
    <property type="match status" value="1"/>
</dbReference>
<dbReference type="PANTHER" id="PTHR21256:SF2">
    <property type="entry name" value="HISTIDINE BIOSYNTHESIS TRIFUNCTIONAL PROTEIN"/>
    <property type="match status" value="1"/>
</dbReference>
<dbReference type="PRINTS" id="PR00083">
    <property type="entry name" value="HOLDHDRGNASE"/>
</dbReference>
<feature type="binding site" evidence="8 12">
    <location>
        <position position="274"/>
    </location>
    <ligand>
        <name>substrate</name>
    </ligand>
</feature>
<keyword evidence="8" id="KW-0028">Amino-acid biosynthesis</keyword>
<evidence type="ECO:0000256" key="4">
    <source>
        <dbReference type="ARBA" id="ARBA00022723"/>
    </source>
</evidence>
<dbReference type="NCBIfam" id="TIGR00069">
    <property type="entry name" value="hisD"/>
    <property type="match status" value="1"/>
</dbReference>
<protein>
    <recommendedName>
        <fullName evidence="3 8">Histidinol dehydrogenase</fullName>
        <shortName evidence="8">HDH</shortName>
        <ecNumber evidence="3 8">1.1.1.23</ecNumber>
    </recommendedName>
</protein>
<keyword evidence="5 8" id="KW-0862">Zinc</keyword>
<feature type="binding site" evidence="8 12">
    <location>
        <position position="277"/>
    </location>
    <ligand>
        <name>substrate</name>
    </ligand>
</feature>
<reference evidence="15" key="1">
    <citation type="submission" date="2019-09" db="EMBL/GenBank/DDBJ databases">
        <title>Characterisation of the sponge microbiome using genome-centric metagenomics.</title>
        <authorList>
            <person name="Engelberts J.P."/>
            <person name="Robbins S.J."/>
            <person name="De Goeij J.M."/>
            <person name="Aranda M."/>
            <person name="Bell S.C."/>
            <person name="Webster N.S."/>
        </authorList>
    </citation>
    <scope>NUCLEOTIDE SEQUENCE</scope>
    <source>
        <strain evidence="15">SB0664_bin_27</strain>
    </source>
</reference>
<feature type="binding site" evidence="8 13">
    <location>
        <position position="277"/>
    </location>
    <ligand>
        <name>Zn(2+)</name>
        <dbReference type="ChEBI" id="CHEBI:29105"/>
    </ligand>
</feature>
<organism evidence="15">
    <name type="scientific">Caldilineaceae bacterium SB0664_bin_27</name>
    <dbReference type="NCBI Taxonomy" id="2605260"/>
    <lineage>
        <taxon>Bacteria</taxon>
        <taxon>Bacillati</taxon>
        <taxon>Chloroflexota</taxon>
        <taxon>Caldilineae</taxon>
        <taxon>Caldilineales</taxon>
        <taxon>Caldilineaceae</taxon>
    </lineage>
</organism>
<feature type="binding site" evidence="8 13">
    <location>
        <position position="376"/>
    </location>
    <ligand>
        <name>Zn(2+)</name>
        <dbReference type="ChEBI" id="CHEBI:29105"/>
    </ligand>
</feature>
<comment type="pathway">
    <text evidence="8">Amino-acid biosynthesis; L-histidine biosynthesis; L-histidine from 5-phospho-alpha-D-ribose 1-diphosphate: step 9/9.</text>
</comment>
<dbReference type="SUPFAM" id="SSF53720">
    <property type="entry name" value="ALDH-like"/>
    <property type="match status" value="1"/>
</dbReference>
<evidence type="ECO:0000256" key="10">
    <source>
        <dbReference type="PIRSR" id="PIRSR000099-1"/>
    </source>
</evidence>
<dbReference type="PIRSF" id="PIRSF000099">
    <property type="entry name" value="Histidinol_dh"/>
    <property type="match status" value="1"/>
</dbReference>
<feature type="binding site" evidence="8 12">
    <location>
        <position position="376"/>
    </location>
    <ligand>
        <name>substrate</name>
    </ligand>
</feature>
<dbReference type="AlphaFoldDB" id="A0A6B0YWG1"/>
<feature type="binding site" evidence="8 12">
    <location>
        <position position="252"/>
    </location>
    <ligand>
        <name>substrate</name>
    </ligand>
</feature>
<dbReference type="GO" id="GO:0004399">
    <property type="term" value="F:histidinol dehydrogenase activity"/>
    <property type="evidence" value="ECO:0007669"/>
    <property type="project" value="UniProtKB-UniRule"/>
</dbReference>
<feature type="binding site" evidence="8 11">
    <location>
        <position position="206"/>
    </location>
    <ligand>
        <name>NAD(+)</name>
        <dbReference type="ChEBI" id="CHEBI:57540"/>
    </ligand>
</feature>
<evidence type="ECO:0000256" key="9">
    <source>
        <dbReference type="PIRNR" id="PIRNR000099"/>
    </source>
</evidence>
<evidence type="ECO:0000313" key="15">
    <source>
        <dbReference type="EMBL" id="MXY95396.1"/>
    </source>
</evidence>
<keyword evidence="8" id="KW-0368">Histidine biosynthesis</keyword>
<dbReference type="GO" id="GO:0051287">
    <property type="term" value="F:NAD binding"/>
    <property type="evidence" value="ECO:0007669"/>
    <property type="project" value="InterPro"/>
</dbReference>
<dbReference type="GO" id="GO:0000105">
    <property type="term" value="P:L-histidine biosynthetic process"/>
    <property type="evidence" value="ECO:0007669"/>
    <property type="project" value="UniProtKB-UniRule"/>
</dbReference>
<gene>
    <name evidence="8 15" type="primary">hisD</name>
    <name evidence="15" type="ORF">F4Y42_18295</name>
</gene>
<feature type="binding site" evidence="8 12">
    <location>
        <position position="343"/>
    </location>
    <ligand>
        <name>substrate</name>
    </ligand>
</feature>
<feature type="active site" description="Proton acceptor" evidence="8 10">
    <location>
        <position position="342"/>
    </location>
</feature>
<dbReference type="EMBL" id="VXRG01000150">
    <property type="protein sequence ID" value="MXY95396.1"/>
    <property type="molecule type" value="Genomic_DNA"/>
</dbReference>
<keyword evidence="8 11" id="KW-0520">NAD</keyword>
<comment type="function">
    <text evidence="1 8">Catalyzes the sequential NAD-dependent oxidations of L-histidinol to L-histidinaldehyde and then to L-histidine.</text>
</comment>